<comment type="similarity">
    <text evidence="1">Belongs to the PagL family.</text>
</comment>
<dbReference type="EC" id="3.1.1.77" evidence="1"/>
<comment type="subunit">
    <text evidence="1">Homodimer.</text>
</comment>
<dbReference type="EMBL" id="CAJZAH010000001">
    <property type="protein sequence ID" value="CAG9165549.1"/>
    <property type="molecule type" value="Genomic_DNA"/>
</dbReference>
<keyword evidence="1" id="KW-0998">Cell outer membrane</keyword>
<comment type="caution">
    <text evidence="3">The sequence shown here is derived from an EMBL/GenBank/DDBJ whole genome shotgun (WGS) entry which is preliminary data.</text>
</comment>
<gene>
    <name evidence="3" type="primary">pagL_1</name>
    <name evidence="3" type="ORF">LMG21510_00126</name>
</gene>
<proteinExistence type="inferred from homology"/>
<evidence type="ECO:0000256" key="2">
    <source>
        <dbReference type="SAM" id="SignalP"/>
    </source>
</evidence>
<keyword evidence="1 3" id="KW-0378">Hydrolase</keyword>
<feature type="chain" id="PRO_5046024568" description="Lipid A deacylase" evidence="2">
    <location>
        <begin position="48"/>
        <end position="204"/>
    </location>
</feature>
<keyword evidence="4" id="KW-1185">Reference proteome</keyword>
<evidence type="ECO:0000313" key="4">
    <source>
        <dbReference type="Proteomes" id="UP000721236"/>
    </source>
</evidence>
<accession>A0ABM8WDZ9</accession>
<reference evidence="3 4" key="1">
    <citation type="submission" date="2021-08" db="EMBL/GenBank/DDBJ databases">
        <authorList>
            <person name="Peeters C."/>
        </authorList>
    </citation>
    <scope>NUCLEOTIDE SEQUENCE [LARGE SCALE GENOMIC DNA]</scope>
    <source>
        <strain evidence="3 4">LMG 21510</strain>
    </source>
</reference>
<dbReference type="PIRSF" id="PIRSF029681">
    <property type="entry name" value="PagL"/>
    <property type="match status" value="1"/>
</dbReference>
<dbReference type="InterPro" id="IPR011250">
    <property type="entry name" value="OMP/PagP_B-barrel"/>
</dbReference>
<dbReference type="SUPFAM" id="SSF56925">
    <property type="entry name" value="OMPA-like"/>
    <property type="match status" value="1"/>
</dbReference>
<name>A0ABM8WDZ9_9BURK</name>
<dbReference type="Gene3D" id="2.40.160.20">
    <property type="match status" value="1"/>
</dbReference>
<feature type="signal peptide" evidence="2">
    <location>
        <begin position="1"/>
        <end position="47"/>
    </location>
</feature>
<comment type="subcellular location">
    <subcellularLocation>
        <location evidence="1">Cell outer membrane</location>
        <topology evidence="1">Multi-pass membrane protein</topology>
    </subcellularLocation>
</comment>
<evidence type="ECO:0000313" key="3">
    <source>
        <dbReference type="EMBL" id="CAG9165549.1"/>
    </source>
</evidence>
<sequence length="204" mass="22930">MIPCPPRLPAPFFRLPATASLRHPSRRRLACRAGLAAALLTAAAAHADPSVQLGYAVDSKHDIEKVELALAWDSGFGWGNPDGFRLGLNWEANVARWRSTSDNNPRNPWEFGLSPIFRLAWQRHNWVPFLELSIGVRLLTDTRTSDDHTYSTAFQFSDMAGIGVAYGRDQRFAAGYRYQHISNAGIKTPNPGTDFHTVYLRYRF</sequence>
<dbReference type="RefSeq" id="WP_224039016.1">
    <property type="nucleotide sequence ID" value="NZ_CAJZAH010000001.1"/>
</dbReference>
<keyword evidence="1" id="KW-0472">Membrane</keyword>
<dbReference type="InterPro" id="IPR018550">
    <property type="entry name" value="Lipid-A_deacylase-rel"/>
</dbReference>
<keyword evidence="2" id="KW-0732">Signal</keyword>
<evidence type="ECO:0000256" key="1">
    <source>
        <dbReference type="PIRNR" id="PIRNR029681"/>
    </source>
</evidence>
<organism evidence="3 4">
    <name type="scientific">Cupriavidus respiraculi</name>
    <dbReference type="NCBI Taxonomy" id="195930"/>
    <lineage>
        <taxon>Bacteria</taxon>
        <taxon>Pseudomonadati</taxon>
        <taxon>Pseudomonadota</taxon>
        <taxon>Betaproteobacteria</taxon>
        <taxon>Burkholderiales</taxon>
        <taxon>Burkholderiaceae</taxon>
        <taxon>Cupriavidus</taxon>
    </lineage>
</organism>
<comment type="function">
    <text evidence="1">Has lipid A 3-O-deacylase activity. Hydrolyzes the ester bond at the 3 position of lipid A, a bioactive component of lipopolysaccharide (LPS), thereby releasing the primary fatty acyl moiety.</text>
</comment>
<protein>
    <recommendedName>
        <fullName evidence="1">Lipid A deacylase</fullName>
        <ecNumber evidence="1">3.1.1.77</ecNumber>
    </recommendedName>
    <alternativeName>
        <fullName evidence="1">LPS 3-O-deacylase</fullName>
    </alternativeName>
    <alternativeName>
        <fullName evidence="1">Outer membrane enzyme</fullName>
    </alternativeName>
</protein>
<dbReference type="Pfam" id="PF09411">
    <property type="entry name" value="PagL"/>
    <property type="match status" value="1"/>
</dbReference>
<comment type="catalytic activity">
    <reaction evidence="1">
        <text>a 3-(acyloxy)acyl derivative of bacterial toxin + H2O = a 3-hydroxyacyl derivative of bacterial toxin + a fatty acid + H(+)</text>
        <dbReference type="Rhea" id="RHEA:12032"/>
        <dbReference type="ChEBI" id="CHEBI:15377"/>
        <dbReference type="ChEBI" id="CHEBI:15378"/>
        <dbReference type="ChEBI" id="CHEBI:28868"/>
        <dbReference type="ChEBI" id="CHEBI:136853"/>
        <dbReference type="ChEBI" id="CHEBI:140675"/>
        <dbReference type="EC" id="3.1.1.77"/>
    </reaction>
</comment>
<dbReference type="GO" id="GO:0050528">
    <property type="term" value="F:acyloxyacyl hydrolase activity"/>
    <property type="evidence" value="ECO:0007669"/>
    <property type="project" value="UniProtKB-EC"/>
</dbReference>
<dbReference type="Proteomes" id="UP000721236">
    <property type="component" value="Unassembled WGS sequence"/>
</dbReference>